<name>A0AAE0TZA1_9PEZI</name>
<dbReference type="EMBL" id="JAULSW010000004">
    <property type="protein sequence ID" value="KAK3385148.1"/>
    <property type="molecule type" value="Genomic_DNA"/>
</dbReference>
<keyword evidence="4" id="KW-1185">Reference proteome</keyword>
<dbReference type="InterPro" id="IPR021514">
    <property type="entry name" value="DUF3176"/>
</dbReference>
<keyword evidence="2" id="KW-0812">Transmembrane</keyword>
<dbReference type="Pfam" id="PF11374">
    <property type="entry name" value="DUF3176"/>
    <property type="match status" value="1"/>
</dbReference>
<keyword evidence="2" id="KW-0472">Membrane</keyword>
<feature type="transmembrane region" description="Helical" evidence="2">
    <location>
        <begin position="158"/>
        <end position="180"/>
    </location>
</feature>
<feature type="transmembrane region" description="Helical" evidence="2">
    <location>
        <begin position="611"/>
        <end position="634"/>
    </location>
</feature>
<organism evidence="3 4">
    <name type="scientific">Podospora didyma</name>
    <dbReference type="NCBI Taxonomy" id="330526"/>
    <lineage>
        <taxon>Eukaryota</taxon>
        <taxon>Fungi</taxon>
        <taxon>Dikarya</taxon>
        <taxon>Ascomycota</taxon>
        <taxon>Pezizomycotina</taxon>
        <taxon>Sordariomycetes</taxon>
        <taxon>Sordariomycetidae</taxon>
        <taxon>Sordariales</taxon>
        <taxon>Podosporaceae</taxon>
        <taxon>Podospora</taxon>
    </lineage>
</organism>
<dbReference type="Proteomes" id="UP001285441">
    <property type="component" value="Unassembled WGS sequence"/>
</dbReference>
<feature type="region of interest" description="Disordered" evidence="1">
    <location>
        <begin position="1"/>
        <end position="58"/>
    </location>
</feature>
<reference evidence="3" key="2">
    <citation type="submission" date="2023-06" db="EMBL/GenBank/DDBJ databases">
        <authorList>
            <consortium name="Lawrence Berkeley National Laboratory"/>
            <person name="Haridas S."/>
            <person name="Hensen N."/>
            <person name="Bonometti L."/>
            <person name="Westerberg I."/>
            <person name="Brannstrom I.O."/>
            <person name="Guillou S."/>
            <person name="Cros-Aarteil S."/>
            <person name="Calhoun S."/>
            <person name="Kuo A."/>
            <person name="Mondo S."/>
            <person name="Pangilinan J."/>
            <person name="Riley R."/>
            <person name="LaButti K."/>
            <person name="Andreopoulos B."/>
            <person name="Lipzen A."/>
            <person name="Chen C."/>
            <person name="Yanf M."/>
            <person name="Daum C."/>
            <person name="Ng V."/>
            <person name="Clum A."/>
            <person name="Steindorff A."/>
            <person name="Ohm R."/>
            <person name="Martin F."/>
            <person name="Silar P."/>
            <person name="Natvig D."/>
            <person name="Lalanne C."/>
            <person name="Gautier V."/>
            <person name="Ament-velasquez S.L."/>
            <person name="Kruys A."/>
            <person name="Hutchinson M.I."/>
            <person name="Powell A.J."/>
            <person name="Barry K."/>
            <person name="Miller A.N."/>
            <person name="Grigoriev I.V."/>
            <person name="Debuchy R."/>
            <person name="Gladieux P."/>
            <person name="Thoren M.H."/>
            <person name="Johannesson H."/>
        </authorList>
    </citation>
    <scope>NUCLEOTIDE SEQUENCE</scope>
    <source>
        <strain evidence="3">CBS 232.78</strain>
    </source>
</reference>
<gene>
    <name evidence="3" type="ORF">B0H63DRAFT_543354</name>
</gene>
<sequence>MGGSESANSQRQPLTGSRAPIEQPLPLHHETLEQPGNGTPGPSTPPPADRSPGNYSRLWKSPTLIRRGSSETLTGSAHDDEDLPAKYIGPEMKKAALKRRKFGKLGGSSRDSRHVWHSIKPWLPEMAWIIISWVCVIIMAVILHRFDGQPPPNRPGILNLNTFLAFFTSLATFAYIVPVIEGLGQLRWLRFTTHPRSLRDFDIIDQAMRGSYGSFLLLFANRGGTLGAFGALVSILAIVTSTATQEVVVYETASRPGDGIATASRHTTFSRNTGNAFSFDPNDTIEVKKAILSGAYLPKVGSTASGSQGVVCSTANCTWPEFTSLGICTKIANSTGHLKVSQEPDSDWGIGKPSSTNRAALSAVNMSLVIPNLHSLAVAVPSAPSISFKGSDIGAALLDVYLIFADPSFSAGGSPSFYAAEVLFHWCAQAHSIQVMNGNITASSTEVRSTIIENTATSLAAQFSGKFLSCAGSGIDCRPENWGQVKLQADDSSTTHLAIEELTGAYLSKLVADLMGGIGASVPRGGNFLQGLGPQVHHMDSELMWAVGANLFPDPFRPSDPAAQFQTISRISNNIASSLTTWLRLAGGTFVGSNATVTGTTLTTQTYVVVYWRWMAFLVSQIIVSAVFLSIIIVRTRAQNLHVVKSSSLATLAALDEESRMYLGSINDLSALRDRAERLHVKLDMSGALGLKQDGQGKDEEGQNTPAPVPPRRWRGRRWRR</sequence>
<feature type="compositionally biased region" description="Basic residues" evidence="1">
    <location>
        <begin position="712"/>
        <end position="721"/>
    </location>
</feature>
<dbReference type="PANTHER" id="PTHR35394:SF5">
    <property type="entry name" value="DUF3176 DOMAIN-CONTAINING PROTEIN"/>
    <property type="match status" value="1"/>
</dbReference>
<keyword evidence="2" id="KW-1133">Transmembrane helix</keyword>
<feature type="region of interest" description="Disordered" evidence="1">
    <location>
        <begin position="690"/>
        <end position="721"/>
    </location>
</feature>
<evidence type="ECO:0000313" key="4">
    <source>
        <dbReference type="Proteomes" id="UP001285441"/>
    </source>
</evidence>
<comment type="caution">
    <text evidence="3">The sequence shown here is derived from an EMBL/GenBank/DDBJ whole genome shotgun (WGS) entry which is preliminary data.</text>
</comment>
<dbReference type="PANTHER" id="PTHR35394">
    <property type="entry name" value="DUF3176 DOMAIN-CONTAINING PROTEIN"/>
    <property type="match status" value="1"/>
</dbReference>
<proteinExistence type="predicted"/>
<evidence type="ECO:0000256" key="1">
    <source>
        <dbReference type="SAM" id="MobiDB-lite"/>
    </source>
</evidence>
<reference evidence="3" key="1">
    <citation type="journal article" date="2023" name="Mol. Phylogenet. Evol.">
        <title>Genome-scale phylogeny and comparative genomics of the fungal order Sordariales.</title>
        <authorList>
            <person name="Hensen N."/>
            <person name="Bonometti L."/>
            <person name="Westerberg I."/>
            <person name="Brannstrom I.O."/>
            <person name="Guillou S."/>
            <person name="Cros-Aarteil S."/>
            <person name="Calhoun S."/>
            <person name="Haridas S."/>
            <person name="Kuo A."/>
            <person name="Mondo S."/>
            <person name="Pangilinan J."/>
            <person name="Riley R."/>
            <person name="LaButti K."/>
            <person name="Andreopoulos B."/>
            <person name="Lipzen A."/>
            <person name="Chen C."/>
            <person name="Yan M."/>
            <person name="Daum C."/>
            <person name="Ng V."/>
            <person name="Clum A."/>
            <person name="Steindorff A."/>
            <person name="Ohm R.A."/>
            <person name="Martin F."/>
            <person name="Silar P."/>
            <person name="Natvig D.O."/>
            <person name="Lalanne C."/>
            <person name="Gautier V."/>
            <person name="Ament-Velasquez S.L."/>
            <person name="Kruys A."/>
            <person name="Hutchinson M.I."/>
            <person name="Powell A.J."/>
            <person name="Barry K."/>
            <person name="Miller A.N."/>
            <person name="Grigoriev I.V."/>
            <person name="Debuchy R."/>
            <person name="Gladieux P."/>
            <person name="Hiltunen Thoren M."/>
            <person name="Johannesson H."/>
        </authorList>
    </citation>
    <scope>NUCLEOTIDE SEQUENCE</scope>
    <source>
        <strain evidence="3">CBS 232.78</strain>
    </source>
</reference>
<dbReference type="AlphaFoldDB" id="A0AAE0TZA1"/>
<evidence type="ECO:0000256" key="2">
    <source>
        <dbReference type="SAM" id="Phobius"/>
    </source>
</evidence>
<accession>A0AAE0TZA1</accession>
<feature type="transmembrane region" description="Helical" evidence="2">
    <location>
        <begin position="215"/>
        <end position="239"/>
    </location>
</feature>
<feature type="compositionally biased region" description="Polar residues" evidence="1">
    <location>
        <begin position="1"/>
        <end position="15"/>
    </location>
</feature>
<protein>
    <submittedName>
        <fullName evidence="3">Uncharacterized protein</fullName>
    </submittedName>
</protein>
<evidence type="ECO:0000313" key="3">
    <source>
        <dbReference type="EMBL" id="KAK3385148.1"/>
    </source>
</evidence>
<feature type="transmembrane region" description="Helical" evidence="2">
    <location>
        <begin position="126"/>
        <end position="146"/>
    </location>
</feature>